<name>A0A7X2J2N2_9BACI</name>
<dbReference type="AlphaFoldDB" id="A0A7X2J2N2"/>
<dbReference type="SMART" id="SM00710">
    <property type="entry name" value="PbH1"/>
    <property type="match status" value="7"/>
</dbReference>
<organism evidence="2 3">
    <name type="scientific">Metabacillus lacus</name>
    <dbReference type="NCBI Taxonomy" id="1983721"/>
    <lineage>
        <taxon>Bacteria</taxon>
        <taxon>Bacillati</taxon>
        <taxon>Bacillota</taxon>
        <taxon>Bacilli</taxon>
        <taxon>Bacillales</taxon>
        <taxon>Bacillaceae</taxon>
        <taxon>Metabacillus</taxon>
    </lineage>
</organism>
<feature type="domain" description="Right handed beta helix" evidence="1">
    <location>
        <begin position="93"/>
        <end position="243"/>
    </location>
</feature>
<dbReference type="InterPro" id="IPR006626">
    <property type="entry name" value="PbH1"/>
</dbReference>
<gene>
    <name evidence="2" type="ORF">GJU40_19195</name>
</gene>
<keyword evidence="3" id="KW-1185">Reference proteome</keyword>
<sequence>MPKIVIAEAGGSKWIQEAVNAVDEYGTVLLSPGDYFENIELNKPVFLKGAKAGSAAREREHGKETVIHGCIFIHSNGGVVDGLTVIDSAEKAGIIMSEAFSGCRILNNCIRDNENGIFLRTSGNEQTLIDGNIIEDNKLNGIFTFEGISNVIIKNNIFTGHDYVQGAAIHFGTAGRDANLLISGNHFVDEAPVVLANTQHVIIESNRFLGSRVSAVFLGGGTADTLLRDNTIQNNFYGIQLTTSIVVKENKRLVLTNNHIENNIYAVLLNFESYKGAVMARHNYWGAKKLSALESRNSIINLDFSAAVLTEPLLEKNMETEE</sequence>
<dbReference type="EMBL" id="WKKI01000072">
    <property type="protein sequence ID" value="MRX74250.1"/>
    <property type="molecule type" value="Genomic_DNA"/>
</dbReference>
<dbReference type="Proteomes" id="UP000448867">
    <property type="component" value="Unassembled WGS sequence"/>
</dbReference>
<evidence type="ECO:0000313" key="2">
    <source>
        <dbReference type="EMBL" id="MRX74250.1"/>
    </source>
</evidence>
<accession>A0A7X2J2N2</accession>
<dbReference type="InterPro" id="IPR012334">
    <property type="entry name" value="Pectin_lyas_fold"/>
</dbReference>
<dbReference type="SUPFAM" id="SSF51126">
    <property type="entry name" value="Pectin lyase-like"/>
    <property type="match status" value="1"/>
</dbReference>
<dbReference type="InterPro" id="IPR039448">
    <property type="entry name" value="Beta_helix"/>
</dbReference>
<evidence type="ECO:0000313" key="3">
    <source>
        <dbReference type="Proteomes" id="UP000448867"/>
    </source>
</evidence>
<reference evidence="2 3" key="1">
    <citation type="submission" date="2019-11" db="EMBL/GenBank/DDBJ databases">
        <title>Bacillus lacus genome.</title>
        <authorList>
            <person name="Allen C.J."/>
            <person name="Newman J.D."/>
        </authorList>
    </citation>
    <scope>NUCLEOTIDE SEQUENCE [LARGE SCALE GENOMIC DNA]</scope>
    <source>
        <strain evidence="2 3">KCTC 33946</strain>
    </source>
</reference>
<comment type="caution">
    <text evidence="2">The sequence shown here is derived from an EMBL/GenBank/DDBJ whole genome shotgun (WGS) entry which is preliminary data.</text>
</comment>
<dbReference type="Gene3D" id="2.160.20.10">
    <property type="entry name" value="Single-stranded right-handed beta-helix, Pectin lyase-like"/>
    <property type="match status" value="1"/>
</dbReference>
<proteinExistence type="predicted"/>
<dbReference type="RefSeq" id="WP_154309704.1">
    <property type="nucleotide sequence ID" value="NZ_WKKI01000072.1"/>
</dbReference>
<evidence type="ECO:0000259" key="1">
    <source>
        <dbReference type="Pfam" id="PF13229"/>
    </source>
</evidence>
<protein>
    <recommendedName>
        <fullName evidence="1">Right handed beta helix domain-containing protein</fullName>
    </recommendedName>
</protein>
<dbReference type="OrthoDB" id="159063at2"/>
<dbReference type="InterPro" id="IPR011050">
    <property type="entry name" value="Pectin_lyase_fold/virulence"/>
</dbReference>
<dbReference type="Pfam" id="PF13229">
    <property type="entry name" value="Beta_helix"/>
    <property type="match status" value="1"/>
</dbReference>